<feature type="region of interest" description="Disordered" evidence="1">
    <location>
        <begin position="212"/>
        <end position="248"/>
    </location>
</feature>
<feature type="compositionally biased region" description="Basic and acidic residues" evidence="1">
    <location>
        <begin position="71"/>
        <end position="88"/>
    </location>
</feature>
<evidence type="ECO:0000256" key="1">
    <source>
        <dbReference type="SAM" id="MobiDB-lite"/>
    </source>
</evidence>
<proteinExistence type="predicted"/>
<protein>
    <submittedName>
        <fullName evidence="2">Uncharacterized protein</fullName>
    </submittedName>
</protein>
<evidence type="ECO:0000313" key="2">
    <source>
        <dbReference type="EMBL" id="KAG9235123.1"/>
    </source>
</evidence>
<evidence type="ECO:0000313" key="3">
    <source>
        <dbReference type="Proteomes" id="UP000824998"/>
    </source>
</evidence>
<comment type="caution">
    <text evidence="2">The sequence shown here is derived from an EMBL/GenBank/DDBJ whole genome shotgun (WGS) entry which is preliminary data.</text>
</comment>
<gene>
    <name evidence="2" type="ORF">BJ875DRAFT_483526</name>
</gene>
<feature type="region of interest" description="Disordered" evidence="1">
    <location>
        <begin position="67"/>
        <end position="127"/>
    </location>
</feature>
<dbReference type="EMBL" id="MU251441">
    <property type="protein sequence ID" value="KAG9235123.1"/>
    <property type="molecule type" value="Genomic_DNA"/>
</dbReference>
<name>A0A9P8C5W9_9HELO</name>
<dbReference type="AlphaFoldDB" id="A0A9P8C5W9"/>
<reference evidence="2" key="1">
    <citation type="journal article" date="2021" name="IMA Fungus">
        <title>Genomic characterization of three marine fungi, including Emericellopsis atlantica sp. nov. with signatures of a generalist lifestyle and marine biomass degradation.</title>
        <authorList>
            <person name="Hagestad O.C."/>
            <person name="Hou L."/>
            <person name="Andersen J.H."/>
            <person name="Hansen E.H."/>
            <person name="Altermark B."/>
            <person name="Li C."/>
            <person name="Kuhnert E."/>
            <person name="Cox R.J."/>
            <person name="Crous P.W."/>
            <person name="Spatafora J.W."/>
            <person name="Lail K."/>
            <person name="Amirebrahimi M."/>
            <person name="Lipzen A."/>
            <person name="Pangilinan J."/>
            <person name="Andreopoulos W."/>
            <person name="Hayes R.D."/>
            <person name="Ng V."/>
            <person name="Grigoriev I.V."/>
            <person name="Jackson S.A."/>
            <person name="Sutton T.D.S."/>
            <person name="Dobson A.D.W."/>
            <person name="Rama T."/>
        </authorList>
    </citation>
    <scope>NUCLEOTIDE SEQUENCE</scope>
    <source>
        <strain evidence="2">TRa018bII</strain>
    </source>
</reference>
<keyword evidence="3" id="KW-1185">Reference proteome</keyword>
<sequence length="346" mass="38430">MRNIIGRAPISRVKDRAESLPHLNEKENAKIEKYLLLPRTLRPTRDPSSKRVRGVLALRSISDNAQSQLPREADFSSDHVRESRDLRCSEANNGSLSDTEILPAELQHVSTDSTEASQRRGRAKTSPKEPVFMDLRLQEPVQDVDKFGTGAFPHLSDSHAVPAIGISNSNASSAPGWFTINAAHRYADVPTDLPTTTEETPLGTPFEIVPSVSQHHSSQPVNEAERTNVVTSELSSHEHGSPRCSETFPDRVKKSTLHLAQNSLENDPFVTGAETGTALARKFREDASRWWRRVVEPSTSLHAKLYSEREEDPSIIYDYDLADFHGVRLSEYEAHSPTSENGNGIP</sequence>
<accession>A0A9P8C5W9</accession>
<dbReference type="Proteomes" id="UP000824998">
    <property type="component" value="Unassembled WGS sequence"/>
</dbReference>
<organism evidence="2 3">
    <name type="scientific">Amylocarpus encephaloides</name>
    <dbReference type="NCBI Taxonomy" id="45428"/>
    <lineage>
        <taxon>Eukaryota</taxon>
        <taxon>Fungi</taxon>
        <taxon>Dikarya</taxon>
        <taxon>Ascomycota</taxon>
        <taxon>Pezizomycotina</taxon>
        <taxon>Leotiomycetes</taxon>
        <taxon>Helotiales</taxon>
        <taxon>Helotiales incertae sedis</taxon>
        <taxon>Amylocarpus</taxon>
    </lineage>
</organism>
<feature type="compositionally biased region" description="Polar residues" evidence="1">
    <location>
        <begin position="212"/>
        <end position="221"/>
    </location>
</feature>